<accession>A0ABT6JFS5</accession>
<feature type="transmembrane region" description="Helical" evidence="1">
    <location>
        <begin position="41"/>
        <end position="64"/>
    </location>
</feature>
<evidence type="ECO:0000256" key="1">
    <source>
        <dbReference type="SAM" id="Phobius"/>
    </source>
</evidence>
<evidence type="ECO:0000313" key="3">
    <source>
        <dbReference type="Proteomes" id="UP001156831"/>
    </source>
</evidence>
<organism evidence="2 3">
    <name type="scientific">Luteimonas rhizosphaericola</name>
    <dbReference type="NCBI Taxonomy" id="3042024"/>
    <lineage>
        <taxon>Bacteria</taxon>
        <taxon>Pseudomonadati</taxon>
        <taxon>Pseudomonadota</taxon>
        <taxon>Gammaproteobacteria</taxon>
        <taxon>Lysobacterales</taxon>
        <taxon>Lysobacteraceae</taxon>
        <taxon>Luteimonas</taxon>
    </lineage>
</organism>
<sequence>MRLRQMTAHPRFLPRVLLLDAVASGATAALLVAAADVLAPVLALPAGLLRGAGVALLPFVALVYGLSRREAPPRRWVAAVVAVNLAWVVASAWVAFGGAWRPSAVGVAFVLAQALAVLAFAELGWFGLRARRVASAGLA</sequence>
<feature type="transmembrane region" description="Helical" evidence="1">
    <location>
        <begin position="76"/>
        <end position="100"/>
    </location>
</feature>
<keyword evidence="1" id="KW-1133">Transmembrane helix</keyword>
<keyword evidence="1" id="KW-0472">Membrane</keyword>
<evidence type="ECO:0008006" key="4">
    <source>
        <dbReference type="Google" id="ProtNLM"/>
    </source>
</evidence>
<proteinExistence type="predicted"/>
<feature type="transmembrane region" description="Helical" evidence="1">
    <location>
        <begin position="12"/>
        <end position="35"/>
    </location>
</feature>
<evidence type="ECO:0000313" key="2">
    <source>
        <dbReference type="EMBL" id="MDH5829520.1"/>
    </source>
</evidence>
<protein>
    <recommendedName>
        <fullName evidence="4">Integral membrane protein</fullName>
    </recommendedName>
</protein>
<gene>
    <name evidence="2" type="ORF">QFW80_03175</name>
</gene>
<keyword evidence="3" id="KW-1185">Reference proteome</keyword>
<dbReference type="RefSeq" id="WP_280599698.1">
    <property type="nucleotide sequence ID" value="NZ_JARXRN010000016.1"/>
</dbReference>
<feature type="transmembrane region" description="Helical" evidence="1">
    <location>
        <begin position="106"/>
        <end position="128"/>
    </location>
</feature>
<comment type="caution">
    <text evidence="2">The sequence shown here is derived from an EMBL/GenBank/DDBJ whole genome shotgun (WGS) entry which is preliminary data.</text>
</comment>
<dbReference type="Proteomes" id="UP001156831">
    <property type="component" value="Unassembled WGS sequence"/>
</dbReference>
<reference evidence="2 3" key="1">
    <citation type="submission" date="2023-04" db="EMBL/GenBank/DDBJ databases">
        <title>Luteimonas sp. M1R5S18.</title>
        <authorList>
            <person name="Sun J.-Q."/>
        </authorList>
    </citation>
    <scope>NUCLEOTIDE SEQUENCE [LARGE SCALE GENOMIC DNA]</scope>
    <source>
        <strain evidence="2 3">M1R5S18</strain>
    </source>
</reference>
<dbReference type="EMBL" id="JARXRN010000016">
    <property type="protein sequence ID" value="MDH5829520.1"/>
    <property type="molecule type" value="Genomic_DNA"/>
</dbReference>
<keyword evidence="1" id="KW-0812">Transmembrane</keyword>
<name>A0ABT6JFS5_9GAMM</name>